<evidence type="ECO:0000256" key="6">
    <source>
        <dbReference type="SAM" id="Phobius"/>
    </source>
</evidence>
<feature type="transmembrane region" description="Helical" evidence="6">
    <location>
        <begin position="548"/>
        <end position="569"/>
    </location>
</feature>
<accession>A0A949N6Y2</accession>
<organism evidence="8 9">
    <name type="scientific">Streptomyces tardus</name>
    <dbReference type="NCBI Taxonomy" id="2780544"/>
    <lineage>
        <taxon>Bacteria</taxon>
        <taxon>Bacillati</taxon>
        <taxon>Actinomycetota</taxon>
        <taxon>Actinomycetes</taxon>
        <taxon>Kitasatosporales</taxon>
        <taxon>Streptomycetaceae</taxon>
        <taxon>Streptomyces</taxon>
    </lineage>
</organism>
<feature type="transmembrane region" description="Helical" evidence="6">
    <location>
        <begin position="581"/>
        <end position="599"/>
    </location>
</feature>
<evidence type="ECO:0000313" key="9">
    <source>
        <dbReference type="Proteomes" id="UP000694501"/>
    </source>
</evidence>
<feature type="transmembrane region" description="Helical" evidence="6">
    <location>
        <begin position="663"/>
        <end position="685"/>
    </location>
</feature>
<evidence type="ECO:0000256" key="4">
    <source>
        <dbReference type="ARBA" id="ARBA00023136"/>
    </source>
</evidence>
<dbReference type="InterPro" id="IPR051328">
    <property type="entry name" value="T7SS_ABC-Transporter"/>
</dbReference>
<reference evidence="8" key="1">
    <citation type="submission" date="2021-06" db="EMBL/GenBank/DDBJ databases">
        <title>Sequencing of actinobacteria type strains.</title>
        <authorList>
            <person name="Nguyen G.-S."/>
            <person name="Wentzel A."/>
        </authorList>
    </citation>
    <scope>NUCLEOTIDE SEQUENCE</scope>
    <source>
        <strain evidence="8">P38-E01</strain>
    </source>
</reference>
<dbReference type="GO" id="GO:0140359">
    <property type="term" value="F:ABC-type transporter activity"/>
    <property type="evidence" value="ECO:0007669"/>
    <property type="project" value="InterPro"/>
</dbReference>
<keyword evidence="3 6" id="KW-1133">Transmembrane helix</keyword>
<keyword evidence="2 6" id="KW-0812">Transmembrane</keyword>
<keyword evidence="5" id="KW-0175">Coiled coil</keyword>
<dbReference type="InterPro" id="IPR017500">
    <property type="entry name" value="Phage_infect_YhgE_N"/>
</dbReference>
<feature type="domain" description="ABC-2 type transporter transmembrane" evidence="7">
    <location>
        <begin position="484"/>
        <end position="682"/>
    </location>
</feature>
<feature type="transmembrane region" description="Helical" evidence="6">
    <location>
        <begin position="507"/>
        <end position="527"/>
    </location>
</feature>
<proteinExistence type="predicted"/>
<keyword evidence="4 6" id="KW-0472">Membrane</keyword>
<feature type="transmembrane region" description="Helical" evidence="6">
    <location>
        <begin position="606"/>
        <end position="626"/>
    </location>
</feature>
<keyword evidence="9" id="KW-1185">Reference proteome</keyword>
<dbReference type="InterPro" id="IPR013525">
    <property type="entry name" value="ABC2_TM"/>
</dbReference>
<dbReference type="Proteomes" id="UP000694501">
    <property type="component" value="Unassembled WGS sequence"/>
</dbReference>
<gene>
    <name evidence="8" type="ORF">JGS22_018430</name>
</gene>
<dbReference type="Gene3D" id="3.40.1710.10">
    <property type="entry name" value="abc type-2 transporter like domain"/>
    <property type="match status" value="1"/>
</dbReference>
<name>A0A949N6Y2_9ACTN</name>
<feature type="transmembrane region" description="Helical" evidence="6">
    <location>
        <begin position="21"/>
        <end position="43"/>
    </location>
</feature>
<dbReference type="RefSeq" id="WP_211041551.1">
    <property type="nucleotide sequence ID" value="NZ_JAELVF020000001.1"/>
</dbReference>
<dbReference type="PANTHER" id="PTHR43077:SF5">
    <property type="entry name" value="PHAGE INFECTION PROTEIN"/>
    <property type="match status" value="1"/>
</dbReference>
<dbReference type="InterPro" id="IPR017501">
    <property type="entry name" value="Phage_infect_YhgE_C"/>
</dbReference>
<protein>
    <submittedName>
        <fullName evidence="8">YhgE/Pip domain-containing protein</fullName>
    </submittedName>
</protein>
<evidence type="ECO:0000256" key="1">
    <source>
        <dbReference type="ARBA" id="ARBA00004141"/>
    </source>
</evidence>
<dbReference type="AlphaFoldDB" id="A0A949N6Y2"/>
<dbReference type="InterPro" id="IPR023908">
    <property type="entry name" value="xxxLxxG_rpt"/>
</dbReference>
<dbReference type="NCBIfam" id="TIGR03061">
    <property type="entry name" value="pip_yhgE_Nterm"/>
    <property type="match status" value="1"/>
</dbReference>
<feature type="coiled-coil region" evidence="5">
    <location>
        <begin position="359"/>
        <end position="386"/>
    </location>
</feature>
<dbReference type="PANTHER" id="PTHR43077">
    <property type="entry name" value="TRANSPORT PERMEASE YVFS-RELATED"/>
    <property type="match status" value="1"/>
</dbReference>
<comment type="subcellular location">
    <subcellularLocation>
        <location evidence="1">Membrane</location>
        <topology evidence="1">Multi-pass membrane protein</topology>
    </subcellularLocation>
</comment>
<evidence type="ECO:0000313" key="8">
    <source>
        <dbReference type="EMBL" id="MBU7599542.1"/>
    </source>
</evidence>
<evidence type="ECO:0000259" key="7">
    <source>
        <dbReference type="Pfam" id="PF12698"/>
    </source>
</evidence>
<feature type="domain" description="ABC-2 type transporter transmembrane" evidence="7">
    <location>
        <begin position="26"/>
        <end position="156"/>
    </location>
</feature>
<evidence type="ECO:0000256" key="2">
    <source>
        <dbReference type="ARBA" id="ARBA00022692"/>
    </source>
</evidence>
<dbReference type="NCBIfam" id="TIGR03057">
    <property type="entry name" value="xxxLxxG_by_4"/>
    <property type="match status" value="2"/>
</dbReference>
<dbReference type="GO" id="GO:0016020">
    <property type="term" value="C:membrane"/>
    <property type="evidence" value="ECO:0007669"/>
    <property type="project" value="UniProtKB-SubCell"/>
</dbReference>
<sequence>MRSPRLAALELKRFGRGRMPRAAVAAMLLIPLLYGALYLWSFWDPLGSMDRIPVALVNDDRGAHAESDDGKRQRIQAGEDIVSGLHDSDTFDWQEVGAEEAEKGVEDGSYYLSLTIPADFSAKLASSSGENPETGALRVRTNDANNYIVGQISRTVFSEVRASASSKASDGFFNRIFVSFSTLHERTGEAADGAGRINKGVGDAKDGTKELLAGAGRAQKGSGELHSGVTKLHKGAATLHSGTKQVAGGTKKLAAKVNGLAKAVEPLTSPEAGEDIAKLAGRVAKGAKAAQKHVGKLPEDAERAEKLARGAANGAEKLHNRLCGEESSAEPAAVDCSELEKHVQLTRRAADAAEGLNDRVQEYEDLDELRKDLVKVERTARQVQQRAPHLGKDLDTAVKQVNALDAGARKVNAGAGRLHTGLGTAKSGSSQLDSGLSELSAGVKQLDGGLFKLADGSQKLAKGLDDGKARIPDYGDDERAERSSIMADPVDLQSRAAHQAPNYGTGFAPYFIPLALWVAAMICYMLLPALNRRALAAGAPSWRTALAGWLPVVGLGLAQVVTLISVLHWGLGLQMERPAGTVGFLLLTTACFSAIVQWMNARFGPAGRIVVLVALMLQLTSAGGTYPVQTSPDFFNAIHPYLPMTYVVDGLRVLITGGAMTPVWQACGVLLGFTAGALALTAFTARRGAVWTMKRLHPELTL</sequence>
<comment type="caution">
    <text evidence="8">The sequence shown here is derived from an EMBL/GenBank/DDBJ whole genome shotgun (WGS) entry which is preliminary data.</text>
</comment>
<dbReference type="EMBL" id="JAELVF020000001">
    <property type="protein sequence ID" value="MBU7599542.1"/>
    <property type="molecule type" value="Genomic_DNA"/>
</dbReference>
<evidence type="ECO:0000256" key="3">
    <source>
        <dbReference type="ARBA" id="ARBA00022989"/>
    </source>
</evidence>
<dbReference type="Pfam" id="PF12698">
    <property type="entry name" value="ABC2_membrane_3"/>
    <property type="match status" value="2"/>
</dbReference>
<evidence type="ECO:0000256" key="5">
    <source>
        <dbReference type="SAM" id="Coils"/>
    </source>
</evidence>
<dbReference type="NCBIfam" id="TIGR03062">
    <property type="entry name" value="pip_yhgE_Cterm"/>
    <property type="match status" value="1"/>
</dbReference>